<keyword evidence="1" id="KW-1133">Transmembrane helix</keyword>
<evidence type="ECO:0000313" key="3">
    <source>
        <dbReference type="Proteomes" id="UP000051957"/>
    </source>
</evidence>
<name>A0A0R1Z3K9_9LACO</name>
<comment type="caution">
    <text evidence="2">The sequence shown here is derived from an EMBL/GenBank/DDBJ whole genome shotgun (WGS) entry which is preliminary data.</text>
</comment>
<protein>
    <submittedName>
        <fullName evidence="2">Uncharacterized protein</fullName>
    </submittedName>
</protein>
<keyword evidence="1" id="KW-0472">Membrane</keyword>
<proteinExistence type="predicted"/>
<evidence type="ECO:0000313" key="2">
    <source>
        <dbReference type="EMBL" id="KRM47588.1"/>
    </source>
</evidence>
<dbReference type="PATRIC" id="fig|1423784.4.peg.62"/>
<dbReference type="Proteomes" id="UP000051957">
    <property type="component" value="Unassembled WGS sequence"/>
</dbReference>
<dbReference type="EMBL" id="AZGK01000001">
    <property type="protein sequence ID" value="KRM47588.1"/>
    <property type="molecule type" value="Genomic_DNA"/>
</dbReference>
<dbReference type="AlphaFoldDB" id="A0A0R1Z3K9"/>
<keyword evidence="1" id="KW-0812">Transmembrane</keyword>
<reference evidence="2 3" key="1">
    <citation type="journal article" date="2015" name="Genome Announc.">
        <title>Expanding the biotechnology potential of lactobacilli through comparative genomics of 213 strains and associated genera.</title>
        <authorList>
            <person name="Sun Z."/>
            <person name="Harris H.M."/>
            <person name="McCann A."/>
            <person name="Guo C."/>
            <person name="Argimon S."/>
            <person name="Zhang W."/>
            <person name="Yang X."/>
            <person name="Jeffery I.B."/>
            <person name="Cooney J.C."/>
            <person name="Kagawa T.F."/>
            <person name="Liu W."/>
            <person name="Song Y."/>
            <person name="Salvetti E."/>
            <person name="Wrobel A."/>
            <person name="Rasinkangas P."/>
            <person name="Parkhill J."/>
            <person name="Rea M.C."/>
            <person name="O'Sullivan O."/>
            <person name="Ritari J."/>
            <person name="Douillard F.P."/>
            <person name="Paul Ross R."/>
            <person name="Yang R."/>
            <person name="Briner A.E."/>
            <person name="Felis G.E."/>
            <person name="de Vos W.M."/>
            <person name="Barrangou R."/>
            <person name="Klaenhammer T.R."/>
            <person name="Caufield P.W."/>
            <person name="Cui Y."/>
            <person name="Zhang H."/>
            <person name="O'Toole P.W."/>
        </authorList>
    </citation>
    <scope>NUCLEOTIDE SEQUENCE [LARGE SCALE GENOMIC DNA]</scope>
    <source>
        <strain evidence="2 3">DSM 5707</strain>
    </source>
</reference>
<evidence type="ECO:0000256" key="1">
    <source>
        <dbReference type="SAM" id="Phobius"/>
    </source>
</evidence>
<feature type="transmembrane region" description="Helical" evidence="1">
    <location>
        <begin position="6"/>
        <end position="29"/>
    </location>
</feature>
<gene>
    <name evidence="2" type="ORF">FC51_GL000062</name>
</gene>
<organism evidence="2 3">
    <name type="scientific">Lentilactobacillus parabuchneri DSM 5707 = NBRC 107865</name>
    <dbReference type="NCBI Taxonomy" id="1423784"/>
    <lineage>
        <taxon>Bacteria</taxon>
        <taxon>Bacillati</taxon>
        <taxon>Bacillota</taxon>
        <taxon>Bacilli</taxon>
        <taxon>Lactobacillales</taxon>
        <taxon>Lactobacillaceae</taxon>
        <taxon>Lentilactobacillus</taxon>
    </lineage>
</organism>
<accession>A0A0R1Z3K9</accession>
<sequence>MMDIILAAVWIILTAGVFVIVAGAFYLIYKNARHEPAPYKWKHLFIALAIFSLLFTLFGGVLSIITNLQYGNP</sequence>
<feature type="transmembrane region" description="Helical" evidence="1">
    <location>
        <begin position="41"/>
        <end position="65"/>
    </location>
</feature>